<dbReference type="Pfam" id="PF22769">
    <property type="entry name" value="DCD"/>
    <property type="match status" value="1"/>
</dbReference>
<dbReference type="GO" id="GO:0006229">
    <property type="term" value="P:dUTP biosynthetic process"/>
    <property type="evidence" value="ECO:0007669"/>
    <property type="project" value="UniProtKB-UniRule"/>
</dbReference>
<dbReference type="Gene3D" id="2.70.40.10">
    <property type="match status" value="1"/>
</dbReference>
<evidence type="ECO:0000256" key="3">
    <source>
        <dbReference type="ARBA" id="ARBA00023080"/>
    </source>
</evidence>
<dbReference type="GO" id="GO:0015949">
    <property type="term" value="P:nucleobase-containing small molecule interconversion"/>
    <property type="evidence" value="ECO:0007669"/>
    <property type="project" value="TreeGrafter"/>
</dbReference>
<dbReference type="PANTHER" id="PTHR42680:SF3">
    <property type="entry name" value="DCTP DEAMINASE"/>
    <property type="match status" value="1"/>
</dbReference>
<protein>
    <recommendedName>
        <fullName evidence="4">dCTP deaminase</fullName>
        <ecNumber evidence="4">3.5.4.13</ecNumber>
    </recommendedName>
    <alternativeName>
        <fullName evidence="4">Deoxycytidine triphosphate deaminase</fullName>
    </alternativeName>
</protein>
<evidence type="ECO:0000313" key="7">
    <source>
        <dbReference type="Proteomes" id="UP000315995"/>
    </source>
</evidence>
<dbReference type="UniPathway" id="UPA00610">
    <property type="reaction ID" value="UER00665"/>
</dbReference>
<dbReference type="NCBIfam" id="TIGR02274">
    <property type="entry name" value="dCTP_deam"/>
    <property type="match status" value="1"/>
</dbReference>
<dbReference type="FunFam" id="2.70.40.10:FF:000005">
    <property type="entry name" value="dCTP deaminase, dUMP-forming"/>
    <property type="match status" value="1"/>
</dbReference>
<feature type="binding site" evidence="4">
    <location>
        <position position="123"/>
    </location>
    <ligand>
        <name>dCTP</name>
        <dbReference type="ChEBI" id="CHEBI:61481"/>
    </ligand>
</feature>
<accession>A0A4Y6PWV4</accession>
<evidence type="ECO:0000256" key="1">
    <source>
        <dbReference type="ARBA" id="ARBA00022741"/>
    </source>
</evidence>
<dbReference type="InterPro" id="IPR011962">
    <property type="entry name" value="dCTP_deaminase"/>
</dbReference>
<accession>A0A5B8YC29</accession>
<dbReference type="EC" id="3.5.4.13" evidence="4"/>
<comment type="similarity">
    <text evidence="4">Belongs to the dCTP deaminase family.</text>
</comment>
<dbReference type="InterPro" id="IPR033704">
    <property type="entry name" value="dUTPase_trimeric"/>
</dbReference>
<comment type="caution">
    <text evidence="4">Lacks conserved residue(s) required for the propagation of feature annotation.</text>
</comment>
<comment type="function">
    <text evidence="4">Catalyzes the deamination of dCTP to dUTP.</text>
</comment>
<keyword evidence="2 4" id="KW-0378">Hydrolase</keyword>
<feature type="binding site" evidence="4">
    <location>
        <position position="173"/>
    </location>
    <ligand>
        <name>dCTP</name>
        <dbReference type="ChEBI" id="CHEBI:61481"/>
    </ligand>
</feature>
<feature type="region of interest" description="Disordered" evidence="5">
    <location>
        <begin position="164"/>
        <end position="191"/>
    </location>
</feature>
<feature type="binding site" evidence="4">
    <location>
        <position position="166"/>
    </location>
    <ligand>
        <name>dCTP</name>
        <dbReference type="ChEBI" id="CHEBI:61481"/>
    </ligand>
</feature>
<feature type="binding site" evidence="4">
    <location>
        <position position="152"/>
    </location>
    <ligand>
        <name>dCTP</name>
        <dbReference type="ChEBI" id="CHEBI:61481"/>
    </ligand>
</feature>
<dbReference type="Proteomes" id="UP000315995">
    <property type="component" value="Chromosome"/>
</dbReference>
<feature type="binding site" evidence="4">
    <location>
        <position position="177"/>
    </location>
    <ligand>
        <name>dCTP</name>
        <dbReference type="ChEBI" id="CHEBI:61481"/>
    </ligand>
</feature>
<dbReference type="HAMAP" id="MF_00146">
    <property type="entry name" value="dCTP_deaminase"/>
    <property type="match status" value="1"/>
</dbReference>
<dbReference type="InterPro" id="IPR036157">
    <property type="entry name" value="dUTPase-like_sf"/>
</dbReference>
<comment type="subunit">
    <text evidence="4">Homotrimer.</text>
</comment>
<dbReference type="RefSeq" id="WP_141199274.1">
    <property type="nucleotide sequence ID" value="NZ_CP041186.1"/>
</dbReference>
<keyword evidence="1 4" id="KW-0547">Nucleotide-binding</keyword>
<evidence type="ECO:0000256" key="4">
    <source>
        <dbReference type="HAMAP-Rule" id="MF_00146"/>
    </source>
</evidence>
<feature type="active site" description="Proton donor/acceptor" evidence="4">
    <location>
        <position position="133"/>
    </location>
</feature>
<dbReference type="GO" id="GO:0000166">
    <property type="term" value="F:nucleotide binding"/>
    <property type="evidence" value="ECO:0007669"/>
    <property type="project" value="UniProtKB-KW"/>
</dbReference>
<dbReference type="PANTHER" id="PTHR42680">
    <property type="entry name" value="DCTP DEAMINASE"/>
    <property type="match status" value="1"/>
</dbReference>
<gene>
    <name evidence="4" type="primary">dcd</name>
    <name evidence="6" type="ORF">FIV42_19295</name>
</gene>
<feature type="binding site" evidence="4">
    <location>
        <begin position="131"/>
        <end position="133"/>
    </location>
    <ligand>
        <name>dCTP</name>
        <dbReference type="ChEBI" id="CHEBI:61481"/>
    </ligand>
</feature>
<keyword evidence="3 4" id="KW-0546">Nucleotide metabolism</keyword>
<name>A0A4Y6PWV4_PERCE</name>
<evidence type="ECO:0000256" key="2">
    <source>
        <dbReference type="ARBA" id="ARBA00022801"/>
    </source>
</evidence>
<proteinExistence type="inferred from homology"/>
<dbReference type="OrthoDB" id="9780956at2"/>
<feature type="binding site" evidence="4">
    <location>
        <begin position="105"/>
        <end position="110"/>
    </location>
    <ligand>
        <name>dCTP</name>
        <dbReference type="ChEBI" id="CHEBI:61481"/>
    </ligand>
</feature>
<organism evidence="6 7">
    <name type="scientific">Persicimonas caeni</name>
    <dbReference type="NCBI Taxonomy" id="2292766"/>
    <lineage>
        <taxon>Bacteria</taxon>
        <taxon>Deltaproteobacteria</taxon>
        <taxon>Bradymonadales</taxon>
        <taxon>Bradymonadaceae</taxon>
        <taxon>Persicimonas</taxon>
    </lineage>
</organism>
<dbReference type="GO" id="GO:0008829">
    <property type="term" value="F:dCTP deaminase activity"/>
    <property type="evidence" value="ECO:0007669"/>
    <property type="project" value="UniProtKB-UniRule"/>
</dbReference>
<comment type="pathway">
    <text evidence="4">Pyrimidine metabolism; dUMP biosynthesis; dUMP from dCTP (dUTP route): step 1/2.</text>
</comment>
<dbReference type="EMBL" id="CP041186">
    <property type="protein sequence ID" value="QDG52811.1"/>
    <property type="molecule type" value="Genomic_DNA"/>
</dbReference>
<dbReference type="GO" id="GO:0006226">
    <property type="term" value="P:dUMP biosynthetic process"/>
    <property type="evidence" value="ECO:0007669"/>
    <property type="project" value="UniProtKB-UniPathway"/>
</dbReference>
<comment type="catalytic activity">
    <reaction evidence="4">
        <text>dCTP + H2O + H(+) = dUTP + NH4(+)</text>
        <dbReference type="Rhea" id="RHEA:22680"/>
        <dbReference type="ChEBI" id="CHEBI:15377"/>
        <dbReference type="ChEBI" id="CHEBI:15378"/>
        <dbReference type="ChEBI" id="CHEBI:28938"/>
        <dbReference type="ChEBI" id="CHEBI:61481"/>
        <dbReference type="ChEBI" id="CHEBI:61555"/>
        <dbReference type="EC" id="3.5.4.13"/>
    </reaction>
</comment>
<keyword evidence="7" id="KW-1185">Reference proteome</keyword>
<feature type="compositionally biased region" description="Polar residues" evidence="5">
    <location>
        <begin position="174"/>
        <end position="191"/>
    </location>
</feature>
<reference evidence="6 7" key="1">
    <citation type="submission" date="2019-06" db="EMBL/GenBank/DDBJ databases">
        <title>Persicimonas caeni gen. nov., sp. nov., a predatory bacterium isolated from solar saltern.</title>
        <authorList>
            <person name="Wang S."/>
        </authorList>
    </citation>
    <scope>NUCLEOTIDE SEQUENCE [LARGE SCALE GENOMIC DNA]</scope>
    <source>
        <strain evidence="6 7">YN101</strain>
    </source>
</reference>
<dbReference type="CDD" id="cd07557">
    <property type="entry name" value="trimeric_dUTPase"/>
    <property type="match status" value="1"/>
</dbReference>
<sequence length="191" mass="21122">MILSDRDLKERLDNDEIVIDPLLDPDKQIQPASIDVRLGKEFVVYKLPHVAAIDTRDPDSTRGYTETVTIEEGESFTLHPGEFVLGTTLEWVKIPNDLVARVDGRSSIGRLAVVVHATAGLVDPGFEGRITLELSNLGRVAVKLYPGMRISQLVFHQMTSEAERPYGPARGSKYQGQQGPTPSRISNDIDE</sequence>
<dbReference type="AlphaFoldDB" id="A0A4Y6PWV4"/>
<evidence type="ECO:0000313" key="6">
    <source>
        <dbReference type="EMBL" id="QDG52811.1"/>
    </source>
</evidence>
<dbReference type="SUPFAM" id="SSF51283">
    <property type="entry name" value="dUTPase-like"/>
    <property type="match status" value="1"/>
</dbReference>
<evidence type="ECO:0000256" key="5">
    <source>
        <dbReference type="SAM" id="MobiDB-lite"/>
    </source>
</evidence>